<feature type="region of interest" description="Disordered" evidence="1">
    <location>
        <begin position="1"/>
        <end position="39"/>
    </location>
</feature>
<accession>A0ABW2GBH8</accession>
<comment type="caution">
    <text evidence="2">The sequence shown here is derived from an EMBL/GenBank/DDBJ whole genome shotgun (WGS) entry which is preliminary data.</text>
</comment>
<sequence>MAPRPDRAGREQQDAPRTEPREQAPDPAPEGEPAESDEVLLLQVIQRLRRTL</sequence>
<proteinExistence type="predicted"/>
<dbReference type="Proteomes" id="UP001596413">
    <property type="component" value="Unassembled WGS sequence"/>
</dbReference>
<keyword evidence="3" id="KW-1185">Reference proteome</keyword>
<organism evidence="2 3">
    <name type="scientific">Streptomyces polyrhachis</name>
    <dbReference type="NCBI Taxonomy" id="1282885"/>
    <lineage>
        <taxon>Bacteria</taxon>
        <taxon>Bacillati</taxon>
        <taxon>Actinomycetota</taxon>
        <taxon>Actinomycetes</taxon>
        <taxon>Kitasatosporales</taxon>
        <taxon>Streptomycetaceae</taxon>
        <taxon>Streptomyces</taxon>
    </lineage>
</organism>
<dbReference type="RefSeq" id="WP_386410698.1">
    <property type="nucleotide sequence ID" value="NZ_JBHSZO010000002.1"/>
</dbReference>
<feature type="compositionally biased region" description="Basic and acidic residues" evidence="1">
    <location>
        <begin position="1"/>
        <end position="24"/>
    </location>
</feature>
<reference evidence="3" key="1">
    <citation type="journal article" date="2019" name="Int. J. Syst. Evol. Microbiol.">
        <title>The Global Catalogue of Microorganisms (GCM) 10K type strain sequencing project: providing services to taxonomists for standard genome sequencing and annotation.</title>
        <authorList>
            <consortium name="The Broad Institute Genomics Platform"/>
            <consortium name="The Broad Institute Genome Sequencing Center for Infectious Disease"/>
            <person name="Wu L."/>
            <person name="Ma J."/>
        </authorList>
    </citation>
    <scope>NUCLEOTIDE SEQUENCE [LARGE SCALE GENOMIC DNA]</scope>
    <source>
        <strain evidence="3">CGMCC 1.13681</strain>
    </source>
</reference>
<protein>
    <submittedName>
        <fullName evidence="2">Uncharacterized protein</fullName>
    </submittedName>
</protein>
<dbReference type="EMBL" id="JBHSZO010000002">
    <property type="protein sequence ID" value="MFC7216786.1"/>
    <property type="molecule type" value="Genomic_DNA"/>
</dbReference>
<evidence type="ECO:0000313" key="2">
    <source>
        <dbReference type="EMBL" id="MFC7216786.1"/>
    </source>
</evidence>
<name>A0ABW2GBH8_9ACTN</name>
<gene>
    <name evidence="2" type="ORF">ACFQLX_01150</name>
</gene>
<evidence type="ECO:0000256" key="1">
    <source>
        <dbReference type="SAM" id="MobiDB-lite"/>
    </source>
</evidence>
<evidence type="ECO:0000313" key="3">
    <source>
        <dbReference type="Proteomes" id="UP001596413"/>
    </source>
</evidence>